<dbReference type="AlphaFoldDB" id="A0A9P5UBJ5"/>
<dbReference type="Proteomes" id="UP000772434">
    <property type="component" value="Unassembled WGS sequence"/>
</dbReference>
<evidence type="ECO:0000313" key="2">
    <source>
        <dbReference type="EMBL" id="KAF9073142.1"/>
    </source>
</evidence>
<evidence type="ECO:0000256" key="1">
    <source>
        <dbReference type="SAM" id="MobiDB-lite"/>
    </source>
</evidence>
<feature type="region of interest" description="Disordered" evidence="1">
    <location>
        <begin position="155"/>
        <end position="199"/>
    </location>
</feature>
<organism evidence="2 3">
    <name type="scientific">Rhodocollybia butyracea</name>
    <dbReference type="NCBI Taxonomy" id="206335"/>
    <lineage>
        <taxon>Eukaryota</taxon>
        <taxon>Fungi</taxon>
        <taxon>Dikarya</taxon>
        <taxon>Basidiomycota</taxon>
        <taxon>Agaricomycotina</taxon>
        <taxon>Agaricomycetes</taxon>
        <taxon>Agaricomycetidae</taxon>
        <taxon>Agaricales</taxon>
        <taxon>Marasmiineae</taxon>
        <taxon>Omphalotaceae</taxon>
        <taxon>Rhodocollybia</taxon>
    </lineage>
</organism>
<keyword evidence="3" id="KW-1185">Reference proteome</keyword>
<reference evidence="2" key="1">
    <citation type="submission" date="2020-11" db="EMBL/GenBank/DDBJ databases">
        <authorList>
            <consortium name="DOE Joint Genome Institute"/>
            <person name="Ahrendt S."/>
            <person name="Riley R."/>
            <person name="Andreopoulos W."/>
            <person name="Labutti K."/>
            <person name="Pangilinan J."/>
            <person name="Ruiz-Duenas F.J."/>
            <person name="Barrasa J.M."/>
            <person name="Sanchez-Garcia M."/>
            <person name="Camarero S."/>
            <person name="Miyauchi S."/>
            <person name="Serrano A."/>
            <person name="Linde D."/>
            <person name="Babiker R."/>
            <person name="Drula E."/>
            <person name="Ayuso-Fernandez I."/>
            <person name="Pacheco R."/>
            <person name="Padilla G."/>
            <person name="Ferreira P."/>
            <person name="Barriuso J."/>
            <person name="Kellner H."/>
            <person name="Castanera R."/>
            <person name="Alfaro M."/>
            <person name="Ramirez L."/>
            <person name="Pisabarro A.G."/>
            <person name="Kuo A."/>
            <person name="Tritt A."/>
            <person name="Lipzen A."/>
            <person name="He G."/>
            <person name="Yan M."/>
            <person name="Ng V."/>
            <person name="Cullen D."/>
            <person name="Martin F."/>
            <person name="Rosso M.-N."/>
            <person name="Henrissat B."/>
            <person name="Hibbett D."/>
            <person name="Martinez A.T."/>
            <person name="Grigoriev I.V."/>
        </authorList>
    </citation>
    <scope>NUCLEOTIDE SEQUENCE</scope>
    <source>
        <strain evidence="2">AH 40177</strain>
    </source>
</reference>
<accession>A0A9P5UBJ5</accession>
<proteinExistence type="predicted"/>
<feature type="region of interest" description="Disordered" evidence="1">
    <location>
        <begin position="36"/>
        <end position="59"/>
    </location>
</feature>
<protein>
    <submittedName>
        <fullName evidence="2">Uncharacterized protein</fullName>
    </submittedName>
</protein>
<dbReference type="EMBL" id="JADNRY010000019">
    <property type="protein sequence ID" value="KAF9073142.1"/>
    <property type="molecule type" value="Genomic_DNA"/>
</dbReference>
<feature type="compositionally biased region" description="Low complexity" evidence="1">
    <location>
        <begin position="37"/>
        <end position="56"/>
    </location>
</feature>
<sequence length="332" mass="39079">MLGYIVPKVPKIHRVNIHAGGSMAIGTATAIICPAATSTSPTPQHQHQQQRTLTSSAPAHARRDIWGKDAYFGIQQLCTKFEAVAESKERTLYSRETIESYISPDILQSTIRDQSAILRRDFYAARRRDYQRYIRNKINEMNKRFNVESYSPNTIANTNSYPNRNPSPYPSPYPSRNPKRNRNINPDAAATPQPERESFRTTYKRFSRQAVARWHNMSLDKKELLASIEHKRRTLSLPHLPPSPPPPQTKRLKRLARLASFTRIARYKPRKKERWRRWFARFKTWRKHQPQLYINGIAYKPHRRKGYYISNWVLVQGKRGMVRRRYLIREKV</sequence>
<name>A0A9P5UBJ5_9AGAR</name>
<feature type="compositionally biased region" description="Pro residues" evidence="1">
    <location>
        <begin position="165"/>
        <end position="175"/>
    </location>
</feature>
<evidence type="ECO:0000313" key="3">
    <source>
        <dbReference type="Proteomes" id="UP000772434"/>
    </source>
</evidence>
<gene>
    <name evidence="2" type="ORF">BDP27DRAFT_1445087</name>
</gene>
<comment type="caution">
    <text evidence="2">The sequence shown here is derived from an EMBL/GenBank/DDBJ whole genome shotgun (WGS) entry which is preliminary data.</text>
</comment>